<evidence type="ECO:0000313" key="2">
    <source>
        <dbReference type="EMBL" id="KAF0023845.1"/>
    </source>
</evidence>
<evidence type="ECO:0000256" key="1">
    <source>
        <dbReference type="SAM" id="MobiDB-lite"/>
    </source>
</evidence>
<organism evidence="2 3">
    <name type="scientific">Scophthalmus maximus</name>
    <name type="common">Turbot</name>
    <name type="synonym">Psetta maxima</name>
    <dbReference type="NCBI Taxonomy" id="52904"/>
    <lineage>
        <taxon>Eukaryota</taxon>
        <taxon>Metazoa</taxon>
        <taxon>Chordata</taxon>
        <taxon>Craniata</taxon>
        <taxon>Vertebrata</taxon>
        <taxon>Euteleostomi</taxon>
        <taxon>Actinopterygii</taxon>
        <taxon>Neopterygii</taxon>
        <taxon>Teleostei</taxon>
        <taxon>Neoteleostei</taxon>
        <taxon>Acanthomorphata</taxon>
        <taxon>Carangaria</taxon>
        <taxon>Pleuronectiformes</taxon>
        <taxon>Pleuronectoidei</taxon>
        <taxon>Scophthalmidae</taxon>
        <taxon>Scophthalmus</taxon>
    </lineage>
</organism>
<dbReference type="AlphaFoldDB" id="A0A6A4RUD1"/>
<dbReference type="EMBL" id="VEVO01000022">
    <property type="protein sequence ID" value="KAF0023845.1"/>
    <property type="molecule type" value="Genomic_DNA"/>
</dbReference>
<gene>
    <name evidence="2" type="ORF">F2P81_024475</name>
</gene>
<reference evidence="2 3" key="1">
    <citation type="submission" date="2019-06" db="EMBL/GenBank/DDBJ databases">
        <title>Draft genomes of female and male turbot (Scophthalmus maximus).</title>
        <authorList>
            <person name="Xu H."/>
            <person name="Xu X.-W."/>
            <person name="Shao C."/>
            <person name="Chen S."/>
        </authorList>
    </citation>
    <scope>NUCLEOTIDE SEQUENCE [LARGE SCALE GENOMIC DNA]</scope>
    <source>
        <strain evidence="2">Ysfricsl-2016a</strain>
        <tissue evidence="2">Blood</tissue>
    </source>
</reference>
<dbReference type="Proteomes" id="UP000438429">
    <property type="component" value="Unassembled WGS sequence"/>
</dbReference>
<feature type="region of interest" description="Disordered" evidence="1">
    <location>
        <begin position="1"/>
        <end position="33"/>
    </location>
</feature>
<proteinExistence type="predicted"/>
<evidence type="ECO:0000313" key="3">
    <source>
        <dbReference type="Proteomes" id="UP000438429"/>
    </source>
</evidence>
<protein>
    <submittedName>
        <fullName evidence="2">Uncharacterized protein</fullName>
    </submittedName>
</protein>
<comment type="caution">
    <text evidence="2">The sequence shown here is derived from an EMBL/GenBank/DDBJ whole genome shotgun (WGS) entry which is preliminary data.</text>
</comment>
<name>A0A6A4RUD1_SCOMX</name>
<accession>A0A6A4RUD1</accession>
<sequence length="71" mass="8073">MDEKTPKASQNGGHPHRHDDGANRRREIKIKSPPCSSEILEQYQYITVPYGCGNAKCPDMFQNSLKLVDDR</sequence>